<keyword evidence="18" id="KW-1185">Reference proteome</keyword>
<dbReference type="CDD" id="cd23286">
    <property type="entry name" value="beta-trefoil_MIR_PMT7-like"/>
    <property type="match status" value="1"/>
</dbReference>
<dbReference type="GO" id="GO:0004169">
    <property type="term" value="F:dolichyl-phosphate-mannose-protein mannosyltransferase activity"/>
    <property type="evidence" value="ECO:0007669"/>
    <property type="project" value="UniProtKB-UniRule"/>
</dbReference>
<evidence type="ECO:0000256" key="4">
    <source>
        <dbReference type="ARBA" id="ARBA00012839"/>
    </source>
</evidence>
<dbReference type="SUPFAM" id="SSF82109">
    <property type="entry name" value="MIR domain"/>
    <property type="match status" value="1"/>
</dbReference>
<evidence type="ECO:0000256" key="2">
    <source>
        <dbReference type="ARBA" id="ARBA00004922"/>
    </source>
</evidence>
<dbReference type="Pfam" id="PF16192">
    <property type="entry name" value="PMT_4TMC"/>
    <property type="match status" value="1"/>
</dbReference>
<evidence type="ECO:0000256" key="7">
    <source>
        <dbReference type="ARBA" id="ARBA00022692"/>
    </source>
</evidence>
<accession>G3AZA6</accession>
<dbReference type="PROSITE" id="PS50919">
    <property type="entry name" value="MIR"/>
    <property type="match status" value="2"/>
</dbReference>
<dbReference type="Proteomes" id="UP000000707">
    <property type="component" value="Unassembled WGS sequence"/>
</dbReference>
<evidence type="ECO:0000256" key="12">
    <source>
        <dbReference type="ARBA" id="ARBA00023180"/>
    </source>
</evidence>
<comment type="catalytic activity">
    <reaction evidence="13 15">
        <text>a di-trans,poly-cis-dolichyl beta-D-mannosyl phosphate + L-threonyl-[protein] = 3-O-(alpha-D-mannosyl)-L-threonyl-[protein] + a di-trans,poly-cis-dolichyl phosphate + H(+)</text>
        <dbReference type="Rhea" id="RHEA:53396"/>
        <dbReference type="Rhea" id="RHEA-COMP:11060"/>
        <dbReference type="Rhea" id="RHEA-COMP:13547"/>
        <dbReference type="Rhea" id="RHEA-COMP:19498"/>
        <dbReference type="Rhea" id="RHEA-COMP:19501"/>
        <dbReference type="ChEBI" id="CHEBI:15378"/>
        <dbReference type="ChEBI" id="CHEBI:30013"/>
        <dbReference type="ChEBI" id="CHEBI:57683"/>
        <dbReference type="ChEBI" id="CHEBI:58211"/>
        <dbReference type="ChEBI" id="CHEBI:137323"/>
        <dbReference type="EC" id="2.4.1.109"/>
    </reaction>
</comment>
<feature type="domain" description="MIR" evidence="16">
    <location>
        <begin position="312"/>
        <end position="366"/>
    </location>
</feature>
<comment type="pathway">
    <text evidence="2 15">Protein modification; protein glycosylation.</text>
</comment>
<keyword evidence="8" id="KW-0677">Repeat</keyword>
<feature type="transmembrane region" description="Helical" evidence="15">
    <location>
        <begin position="206"/>
        <end position="238"/>
    </location>
</feature>
<evidence type="ECO:0000256" key="8">
    <source>
        <dbReference type="ARBA" id="ARBA00022737"/>
    </source>
</evidence>
<keyword evidence="5 15" id="KW-0328">Glycosyltransferase</keyword>
<dbReference type="PANTHER" id="PTHR10050">
    <property type="entry name" value="DOLICHYL-PHOSPHATE-MANNOSE--PROTEIN MANNOSYLTRANSFERASE"/>
    <property type="match status" value="1"/>
</dbReference>
<dbReference type="eggNOG" id="KOG3359">
    <property type="taxonomic scope" value="Eukaryota"/>
</dbReference>
<dbReference type="InterPro" id="IPR027005">
    <property type="entry name" value="PMT-like"/>
</dbReference>
<dbReference type="InterPro" id="IPR003342">
    <property type="entry name" value="ArnT-like_N"/>
</dbReference>
<feature type="transmembrane region" description="Helical" evidence="15">
    <location>
        <begin position="656"/>
        <end position="674"/>
    </location>
</feature>
<dbReference type="GO" id="GO:0005789">
    <property type="term" value="C:endoplasmic reticulum membrane"/>
    <property type="evidence" value="ECO:0007669"/>
    <property type="project" value="UniProtKB-SubCell"/>
</dbReference>
<comment type="subcellular location">
    <subcellularLocation>
        <location evidence="1 15">Endoplasmic reticulum membrane</location>
        <topology evidence="1 15">Multi-pass membrane protein</topology>
    </subcellularLocation>
</comment>
<feature type="transmembrane region" description="Helical" evidence="15">
    <location>
        <begin position="683"/>
        <end position="703"/>
    </location>
</feature>
<proteinExistence type="inferred from homology"/>
<protein>
    <recommendedName>
        <fullName evidence="4 15">Dolichyl-phosphate-mannose--protein mannosyltransferase</fullName>
        <ecNumber evidence="4 15">2.4.1.109</ecNumber>
    </recommendedName>
</protein>
<evidence type="ECO:0000256" key="9">
    <source>
        <dbReference type="ARBA" id="ARBA00022824"/>
    </source>
</evidence>
<dbReference type="KEGG" id="cten:18246731"/>
<dbReference type="Pfam" id="PF02366">
    <property type="entry name" value="PMT"/>
    <property type="match status" value="1"/>
</dbReference>
<keyword evidence="6 15" id="KW-0808">Transferase</keyword>
<evidence type="ECO:0000256" key="3">
    <source>
        <dbReference type="ARBA" id="ARBA00007222"/>
    </source>
</evidence>
<keyword evidence="9 15" id="KW-0256">Endoplasmic reticulum</keyword>
<dbReference type="RefSeq" id="XP_006684867.1">
    <property type="nucleotide sequence ID" value="XM_006684804.1"/>
</dbReference>
<dbReference type="PANTHER" id="PTHR10050:SF50">
    <property type="entry name" value="DOLICHYL-PHOSPHATE-MANNOSE--PROTEIN MANNOSYLTRANSFERASE 1-RELATED"/>
    <property type="match status" value="1"/>
</dbReference>
<feature type="transmembrane region" description="Helical" evidence="15">
    <location>
        <begin position="123"/>
        <end position="144"/>
    </location>
</feature>
<feature type="transmembrane region" description="Helical" evidence="15">
    <location>
        <begin position="590"/>
        <end position="611"/>
    </location>
</feature>
<evidence type="ECO:0000313" key="17">
    <source>
        <dbReference type="EMBL" id="EGV66293.1"/>
    </source>
</evidence>
<dbReference type="SMART" id="SM00472">
    <property type="entry name" value="MIR"/>
    <property type="match status" value="3"/>
</dbReference>
<reference evidence="17 18" key="1">
    <citation type="journal article" date="2011" name="Proc. Natl. Acad. Sci. U.S.A.">
        <title>Comparative genomics of xylose-fermenting fungi for enhanced biofuel production.</title>
        <authorList>
            <person name="Wohlbach D.J."/>
            <person name="Kuo A."/>
            <person name="Sato T.K."/>
            <person name="Potts K.M."/>
            <person name="Salamov A.A."/>
            <person name="LaButti K.M."/>
            <person name="Sun H."/>
            <person name="Clum A."/>
            <person name="Pangilinan J.L."/>
            <person name="Lindquist E.A."/>
            <person name="Lucas S."/>
            <person name="Lapidus A."/>
            <person name="Jin M."/>
            <person name="Gunawan C."/>
            <person name="Balan V."/>
            <person name="Dale B.E."/>
            <person name="Jeffries T.W."/>
            <person name="Zinkel R."/>
            <person name="Barry K.W."/>
            <person name="Grigoriev I.V."/>
            <person name="Gasch A.P."/>
        </authorList>
    </citation>
    <scope>NUCLEOTIDE SEQUENCE [LARGE SCALE GENOMIC DNA]</scope>
    <source>
        <strain evidence="18">ATCC 10573 / BCRC 21748 / CBS 615 / JCM 9827 / NBRC 10315 / NRRL Y-1498 / VKM Y-70</strain>
    </source>
</reference>
<keyword evidence="11 15" id="KW-0472">Membrane</keyword>
<feature type="transmembrane region" description="Helical" evidence="15">
    <location>
        <begin position="258"/>
        <end position="276"/>
    </location>
</feature>
<dbReference type="Gene3D" id="2.80.10.50">
    <property type="match status" value="1"/>
</dbReference>
<comment type="similarity">
    <text evidence="3 15">Belongs to the glycosyltransferase 39 family.</text>
</comment>
<dbReference type="OrthoDB" id="292747at2759"/>
<feature type="transmembrane region" description="Helical" evidence="15">
    <location>
        <begin position="174"/>
        <end position="194"/>
    </location>
</feature>
<sequence>MSEVKLPPGYHQGIARPYYTSSPIPAVVGRAVLGNIDRFCLFSLLAVGVLVRLYKLPYPSEVVFDEVNFGSYIHEYFHGRFFIDVHPPLIKLLYYWCAILFGYDGEFEFSHVDEKYDQNVPYVALRLVSATCGLVTIPVTYLILRHNYCGPVSALFGSFLVLIENSMVTQSRFFFLDSPLILFTAVTMLGFSMARNSTAFSGRWHANWLLTGVFLGLACSSKSSGLLTYGWIGILAFLQLWTVLGDLEVSDFGWWKHLVARIVYLVGVPFTIYLAAFSLHFHALPNVGPGAGPMTPQFKATFKDYDTIRKEPVEVVYGSTVTLKHNEVGKYLHSHPFNYKTGSKEQQVTLYSYHTDYNNEWEIHPKTKRTDMRLFDQVNPIKNGDVVRLFHKATGKFLHVNNVRPPITEKDYANEVSCNGTRDLLGDINYEFKIHILDKKPHSKNNLPNIKLRATESVFQLFHQGTRCSLVAHQGKLPGWAFGQNEVLCINQPTIPNTLWYVEYNSHPMLDKDQSSERVNLGGLTFWKKFVEYQKVMWMFNKGMGGSHEYGSRPEAWPFLIRGTNYYSTDARVKTADEPGSHIYYFGNLAIYYFGVMAILFIGLKQVFYLINHLNPFMLPNETTNVSMFYQATMETILGYVVHYQPYFMMERELFLHHYLPAIYFCILTVTYFVEYQISKRKLFGYILVGVIGGLSLGCFVYFSPLIYGTDWSREACREAKWIGSWDFDCRTYKK</sequence>
<dbReference type="EC" id="2.4.1.109" evidence="4 15"/>
<dbReference type="AlphaFoldDB" id="G3AZA6"/>
<name>G3AZA6_CANTC</name>
<gene>
    <name evidence="17" type="ORF">CANTEDRAFT_112908</name>
</gene>
<dbReference type="STRING" id="590646.G3AZA6"/>
<dbReference type="InterPro" id="IPR016093">
    <property type="entry name" value="MIR_motif"/>
</dbReference>
<dbReference type="UniPathway" id="UPA00378"/>
<evidence type="ECO:0000256" key="14">
    <source>
        <dbReference type="ARBA" id="ARBA00045102"/>
    </source>
</evidence>
<evidence type="ECO:0000256" key="13">
    <source>
        <dbReference type="ARBA" id="ARBA00045085"/>
    </source>
</evidence>
<evidence type="ECO:0000256" key="5">
    <source>
        <dbReference type="ARBA" id="ARBA00022676"/>
    </source>
</evidence>
<dbReference type="Pfam" id="PF02815">
    <property type="entry name" value="MIR"/>
    <property type="match status" value="1"/>
</dbReference>
<organism evidence="18">
    <name type="scientific">Candida tenuis (strain ATCC 10573 / BCRC 21748 / CBS 615 / JCM 9827 / NBRC 10315 / NRRL Y-1498 / VKM Y-70)</name>
    <name type="common">Yeast</name>
    <name type="synonym">Yamadazyma tenuis</name>
    <dbReference type="NCBI Taxonomy" id="590646"/>
    <lineage>
        <taxon>Eukaryota</taxon>
        <taxon>Fungi</taxon>
        <taxon>Dikarya</taxon>
        <taxon>Ascomycota</taxon>
        <taxon>Saccharomycotina</taxon>
        <taxon>Pichiomycetes</taxon>
        <taxon>Debaryomycetaceae</taxon>
        <taxon>Yamadazyma</taxon>
    </lineage>
</organism>
<dbReference type="InterPro" id="IPR036300">
    <property type="entry name" value="MIR_dom_sf"/>
</dbReference>
<evidence type="ECO:0000313" key="18">
    <source>
        <dbReference type="Proteomes" id="UP000000707"/>
    </source>
</evidence>
<dbReference type="GeneID" id="18246731"/>
<dbReference type="HOGENOM" id="CLU_008438_2_1_1"/>
<comment type="function">
    <text evidence="15">Transfers mannose from Dol-P-mannose to Ser or Thr residues on proteins.</text>
</comment>
<dbReference type="InterPro" id="IPR032421">
    <property type="entry name" value="PMT_4TMC"/>
</dbReference>
<comment type="catalytic activity">
    <reaction evidence="14 15">
        <text>a di-trans,poly-cis-dolichyl beta-D-mannosyl phosphate + L-seryl-[protein] = 3-O-(alpha-D-mannosyl)-L-seryl-[protein] + a di-trans,poly-cis-dolichyl phosphate + H(+)</text>
        <dbReference type="Rhea" id="RHEA:17377"/>
        <dbReference type="Rhea" id="RHEA-COMP:9863"/>
        <dbReference type="Rhea" id="RHEA-COMP:13546"/>
        <dbReference type="Rhea" id="RHEA-COMP:19498"/>
        <dbReference type="Rhea" id="RHEA-COMP:19501"/>
        <dbReference type="ChEBI" id="CHEBI:15378"/>
        <dbReference type="ChEBI" id="CHEBI:29999"/>
        <dbReference type="ChEBI" id="CHEBI:57683"/>
        <dbReference type="ChEBI" id="CHEBI:58211"/>
        <dbReference type="ChEBI" id="CHEBI:137321"/>
        <dbReference type="EC" id="2.4.1.109"/>
    </reaction>
</comment>
<feature type="domain" description="MIR" evidence="16">
    <location>
        <begin position="378"/>
        <end position="437"/>
    </location>
</feature>
<evidence type="ECO:0000256" key="1">
    <source>
        <dbReference type="ARBA" id="ARBA00004477"/>
    </source>
</evidence>
<keyword evidence="10 15" id="KW-1133">Transmembrane helix</keyword>
<evidence type="ECO:0000256" key="11">
    <source>
        <dbReference type="ARBA" id="ARBA00023136"/>
    </source>
</evidence>
<evidence type="ECO:0000256" key="15">
    <source>
        <dbReference type="RuleBase" id="RU367007"/>
    </source>
</evidence>
<evidence type="ECO:0000256" key="6">
    <source>
        <dbReference type="ARBA" id="ARBA00022679"/>
    </source>
</evidence>
<dbReference type="EMBL" id="GL996512">
    <property type="protein sequence ID" value="EGV66293.1"/>
    <property type="molecule type" value="Genomic_DNA"/>
</dbReference>
<evidence type="ECO:0000259" key="16">
    <source>
        <dbReference type="PROSITE" id="PS50919"/>
    </source>
</evidence>
<keyword evidence="12" id="KW-0325">Glycoprotein</keyword>
<keyword evidence="7 15" id="KW-0812">Transmembrane</keyword>
<evidence type="ECO:0000256" key="10">
    <source>
        <dbReference type="ARBA" id="ARBA00022989"/>
    </source>
</evidence>